<feature type="transmembrane region" description="Helical" evidence="1">
    <location>
        <begin position="31"/>
        <end position="49"/>
    </location>
</feature>
<dbReference type="AlphaFoldDB" id="A0A4P8L276"/>
<keyword evidence="3" id="KW-1185">Reference proteome</keyword>
<feature type="transmembrane region" description="Helical" evidence="1">
    <location>
        <begin position="114"/>
        <end position="134"/>
    </location>
</feature>
<feature type="transmembrane region" description="Helical" evidence="1">
    <location>
        <begin position="55"/>
        <end position="78"/>
    </location>
</feature>
<evidence type="ECO:0000313" key="2">
    <source>
        <dbReference type="EMBL" id="QCQ20832.1"/>
    </source>
</evidence>
<dbReference type="EMBL" id="CP040098">
    <property type="protein sequence ID" value="QCQ20832.1"/>
    <property type="molecule type" value="Genomic_DNA"/>
</dbReference>
<name>A0A4P8L276_9BACT</name>
<evidence type="ECO:0008006" key="4">
    <source>
        <dbReference type="Google" id="ProtNLM"/>
    </source>
</evidence>
<feature type="transmembrane region" description="Helical" evidence="1">
    <location>
        <begin position="357"/>
        <end position="378"/>
    </location>
</feature>
<proteinExistence type="predicted"/>
<gene>
    <name evidence="2" type="ORF">FDQ92_00620</name>
</gene>
<keyword evidence="1" id="KW-1133">Transmembrane helix</keyword>
<keyword evidence="1" id="KW-0472">Membrane</keyword>
<feature type="transmembrane region" description="Helical" evidence="1">
    <location>
        <begin position="390"/>
        <end position="408"/>
    </location>
</feature>
<reference evidence="2 3" key="1">
    <citation type="submission" date="2019-05" db="EMBL/GenBank/DDBJ databases">
        <title>The Complete Genome Sequence of the n-alkane-degrading Desulfoglaeba alkanexedens ALDC reveals multiple alkylsuccinate synthase gene clusters.</title>
        <authorList>
            <person name="Callaghan A.V."/>
            <person name="Davidova I.A."/>
            <person name="Duncan K.E."/>
            <person name="Morris B."/>
            <person name="McInerney M.J."/>
        </authorList>
    </citation>
    <scope>NUCLEOTIDE SEQUENCE [LARGE SCALE GENOMIC DNA]</scope>
    <source>
        <strain evidence="2 3">ALDC</strain>
    </source>
</reference>
<sequence length="463" mass="50988">MKLLKGRTPFRRGAVKAGRAGDDGLPLSDRLVLAVLFVFLAVEVFQGALRYFFTLIGAPFLIYFPKLLVTAAFIGLAFKTARTMRISRPVFGVLTLFMVFVAVGVHYTGNLMQALFGLFALLPLLFAVLAELAVVRMGQRLVPYVALLWLCAAIGLVYDYFADLPWWDLAYQLGIWELEGSRGLATFGIKRLAGFSRAFYDVAEQLLFLALTWVILGKRVSLTILVWIATGALIVLTTSKKTVGVYLFLTLLLPLMGVRLVPGGFKRAVTGIIPLLVALIGIALPVSTLFVSYRLSIHSYVSRFLFASFEDRLTWCWPDAFSLVFDHGSMLLGRGIGGIGVAQHYFEPQLYSPADNLYLYLYATFGVMSLVLIAIYVASVCRLNVRQDSWARLMWFLGIAALMSGWAANGLEGPFTSTILGLTFAYADRRRRAVVGARAQPGGAMHGVWHGGRYVGSRGDSIS</sequence>
<feature type="transmembrane region" description="Helical" evidence="1">
    <location>
        <begin position="90"/>
        <end position="108"/>
    </location>
</feature>
<dbReference type="OrthoDB" id="6801209at2"/>
<dbReference type="Proteomes" id="UP000298602">
    <property type="component" value="Chromosome"/>
</dbReference>
<feature type="transmembrane region" description="Helical" evidence="1">
    <location>
        <begin position="141"/>
        <end position="161"/>
    </location>
</feature>
<feature type="transmembrane region" description="Helical" evidence="1">
    <location>
        <begin position="243"/>
        <end position="261"/>
    </location>
</feature>
<dbReference type="KEGG" id="dax:FDQ92_00620"/>
<protein>
    <recommendedName>
        <fullName evidence="4">O-antigen ligase family protein</fullName>
    </recommendedName>
</protein>
<accession>A0A4P8L276</accession>
<reference evidence="2 3" key="2">
    <citation type="submission" date="2019-05" db="EMBL/GenBank/DDBJ databases">
        <authorList>
            <person name="Suflita J.M."/>
            <person name="Marks C.R."/>
        </authorList>
    </citation>
    <scope>NUCLEOTIDE SEQUENCE [LARGE SCALE GENOMIC DNA]</scope>
    <source>
        <strain evidence="2 3">ALDC</strain>
    </source>
</reference>
<keyword evidence="1" id="KW-0812">Transmembrane</keyword>
<dbReference type="RefSeq" id="WP_137422802.1">
    <property type="nucleotide sequence ID" value="NZ_CP040098.1"/>
</dbReference>
<feature type="transmembrane region" description="Helical" evidence="1">
    <location>
        <begin position="273"/>
        <end position="293"/>
    </location>
</feature>
<evidence type="ECO:0000313" key="3">
    <source>
        <dbReference type="Proteomes" id="UP000298602"/>
    </source>
</evidence>
<evidence type="ECO:0000256" key="1">
    <source>
        <dbReference type="SAM" id="Phobius"/>
    </source>
</evidence>
<organism evidence="2 3">
    <name type="scientific">Desulfoglaeba alkanexedens ALDC</name>
    <dbReference type="NCBI Taxonomy" id="980445"/>
    <lineage>
        <taxon>Bacteria</taxon>
        <taxon>Pseudomonadati</taxon>
        <taxon>Thermodesulfobacteriota</taxon>
        <taxon>Syntrophobacteria</taxon>
        <taxon>Syntrophobacterales</taxon>
        <taxon>Syntrophobacteraceae</taxon>
        <taxon>Desulfoglaeba</taxon>
    </lineage>
</organism>